<dbReference type="CDD" id="cd00060">
    <property type="entry name" value="FHA"/>
    <property type="match status" value="2"/>
</dbReference>
<dbReference type="GO" id="GO:0009190">
    <property type="term" value="P:cyclic nucleotide biosynthetic process"/>
    <property type="evidence" value="ECO:0007669"/>
    <property type="project" value="InterPro"/>
</dbReference>
<feature type="domain" description="FHA" evidence="1">
    <location>
        <begin position="273"/>
        <end position="322"/>
    </location>
</feature>
<dbReference type="Gene3D" id="2.60.200.20">
    <property type="match status" value="2"/>
</dbReference>
<dbReference type="InterPro" id="IPR001054">
    <property type="entry name" value="A/G_cyclase"/>
</dbReference>
<sequence length="488" mass="54341">MSKQKDQSEGTSEGIDLEELLREKEKLDSIIKRKFTKKITMMFTDLTGSTRMSELLGDLAMRAILKNHNDIVFPIIKSNNGFLVKTMGDGTMSYFVDVGDAIKAAIQIQLGIEKYNSEICETPLLIRCGLNTGLGLVEKKDVNGDVVNVAQRFEALAEPKEILMSHDTYKLATQNKDLCLVFLKEARLKGKIGPQKVYKALWMPDEIELFKKGEYDPAKDIYADGAVTGDMPTVTTDEKPADEQLTADTSLGRMLVEQKGKPASTYELIKNEMVIGRSSKVDIVLPDQIVSRRHARVISKEGKYFMEDLGSKMSVLHKGKKIYHHEMKNGDEFLIGPVKLTFQSLAADQPDVKAQDDPDATIAFSLSRLFQIVIEENGAVIAHNDLSDIPLTIGRTTDCDITLAKPVVSRKHARIYLENGAVFIEDLKSNNGTFVNGGKIEKTEVTPDDEIRIGPFILYVVDPTSPKPDEAQKVSGFRNKVFSFLSKK</sequence>
<reference evidence="3" key="1">
    <citation type="submission" date="2018-06" db="EMBL/GenBank/DDBJ databases">
        <authorList>
            <person name="Zhirakovskaya E."/>
        </authorList>
    </citation>
    <scope>NUCLEOTIDE SEQUENCE</scope>
</reference>
<dbReference type="Pfam" id="PF00211">
    <property type="entry name" value="Guanylate_cyc"/>
    <property type="match status" value="1"/>
</dbReference>
<dbReference type="PROSITE" id="PS50006">
    <property type="entry name" value="FHA_DOMAIN"/>
    <property type="match status" value="2"/>
</dbReference>
<dbReference type="EMBL" id="UOGB01000329">
    <property type="protein sequence ID" value="VAX25400.1"/>
    <property type="molecule type" value="Genomic_DNA"/>
</dbReference>
<evidence type="ECO:0000259" key="1">
    <source>
        <dbReference type="PROSITE" id="PS50006"/>
    </source>
</evidence>
<dbReference type="SMART" id="SM00044">
    <property type="entry name" value="CYCc"/>
    <property type="match status" value="1"/>
</dbReference>
<dbReference type="SMART" id="SM00240">
    <property type="entry name" value="FHA"/>
    <property type="match status" value="2"/>
</dbReference>
<evidence type="ECO:0008006" key="4">
    <source>
        <dbReference type="Google" id="ProtNLM"/>
    </source>
</evidence>
<evidence type="ECO:0000259" key="2">
    <source>
        <dbReference type="PROSITE" id="PS50125"/>
    </source>
</evidence>
<dbReference type="InterPro" id="IPR000253">
    <property type="entry name" value="FHA_dom"/>
</dbReference>
<dbReference type="InterPro" id="IPR050697">
    <property type="entry name" value="Adenylyl/Guanylyl_Cyclase_3/4"/>
</dbReference>
<dbReference type="PROSITE" id="PS50125">
    <property type="entry name" value="GUANYLATE_CYCLASE_2"/>
    <property type="match status" value="1"/>
</dbReference>
<gene>
    <name evidence="3" type="ORF">MNBD_NITROSPINAE03-1035</name>
</gene>
<name>A0A3B1CRU3_9ZZZZ</name>
<feature type="domain" description="Guanylate cyclase" evidence="2">
    <location>
        <begin position="40"/>
        <end position="154"/>
    </location>
</feature>
<organism evidence="3">
    <name type="scientific">hydrothermal vent metagenome</name>
    <dbReference type="NCBI Taxonomy" id="652676"/>
    <lineage>
        <taxon>unclassified sequences</taxon>
        <taxon>metagenomes</taxon>
        <taxon>ecological metagenomes</taxon>
    </lineage>
</organism>
<evidence type="ECO:0000313" key="3">
    <source>
        <dbReference type="EMBL" id="VAX25400.1"/>
    </source>
</evidence>
<dbReference type="Gene3D" id="3.30.70.1230">
    <property type="entry name" value="Nucleotide cyclase"/>
    <property type="match status" value="1"/>
</dbReference>
<dbReference type="InterPro" id="IPR008984">
    <property type="entry name" value="SMAD_FHA_dom_sf"/>
</dbReference>
<dbReference type="GO" id="GO:0035556">
    <property type="term" value="P:intracellular signal transduction"/>
    <property type="evidence" value="ECO:0007669"/>
    <property type="project" value="InterPro"/>
</dbReference>
<dbReference type="AlphaFoldDB" id="A0A3B1CRU3"/>
<dbReference type="InterPro" id="IPR029787">
    <property type="entry name" value="Nucleotide_cyclase"/>
</dbReference>
<dbReference type="CDD" id="cd07302">
    <property type="entry name" value="CHD"/>
    <property type="match status" value="1"/>
</dbReference>
<dbReference type="SUPFAM" id="SSF49879">
    <property type="entry name" value="SMAD/FHA domain"/>
    <property type="match status" value="2"/>
</dbReference>
<proteinExistence type="predicted"/>
<dbReference type="Pfam" id="PF00498">
    <property type="entry name" value="FHA"/>
    <property type="match status" value="2"/>
</dbReference>
<accession>A0A3B1CRU3</accession>
<protein>
    <recommendedName>
        <fullName evidence="4">Adenylate cyclase</fullName>
    </recommendedName>
</protein>
<dbReference type="SUPFAM" id="SSF55073">
    <property type="entry name" value="Nucleotide cyclase"/>
    <property type="match status" value="1"/>
</dbReference>
<dbReference type="PANTHER" id="PTHR43081">
    <property type="entry name" value="ADENYLATE CYCLASE, TERMINAL-DIFFERENTIATION SPECIFIC-RELATED"/>
    <property type="match status" value="1"/>
</dbReference>
<feature type="domain" description="FHA" evidence="1">
    <location>
        <begin position="391"/>
        <end position="440"/>
    </location>
</feature>
<dbReference type="PANTHER" id="PTHR43081:SF1">
    <property type="entry name" value="ADENYLATE CYCLASE, TERMINAL-DIFFERENTIATION SPECIFIC"/>
    <property type="match status" value="1"/>
</dbReference>